<feature type="transmembrane region" description="Helical" evidence="2">
    <location>
        <begin position="53"/>
        <end position="74"/>
    </location>
</feature>
<name>A0ABW2NP37_9BACL</name>
<sequence>MDKHRTQISNTQNERDDGAVYSPIEDLQRAEGNAPLNREAFRRVGGLPMTVQVIGYVLFGLLFAGIGAVLLLNVL</sequence>
<evidence type="ECO:0000256" key="2">
    <source>
        <dbReference type="SAM" id="Phobius"/>
    </source>
</evidence>
<keyword evidence="2" id="KW-1133">Transmembrane helix</keyword>
<evidence type="ECO:0000313" key="3">
    <source>
        <dbReference type="EMBL" id="MFC7372407.1"/>
    </source>
</evidence>
<gene>
    <name evidence="3" type="ORF">ACFQPF_12055</name>
</gene>
<dbReference type="RefSeq" id="WP_379749958.1">
    <property type="nucleotide sequence ID" value="NZ_JBHTCP010000039.1"/>
</dbReference>
<feature type="region of interest" description="Disordered" evidence="1">
    <location>
        <begin position="1"/>
        <end position="21"/>
    </location>
</feature>
<dbReference type="EMBL" id="JBHTCP010000039">
    <property type="protein sequence ID" value="MFC7372407.1"/>
    <property type="molecule type" value="Genomic_DNA"/>
</dbReference>
<dbReference type="Proteomes" id="UP001596549">
    <property type="component" value="Unassembled WGS sequence"/>
</dbReference>
<keyword evidence="2" id="KW-0812">Transmembrane</keyword>
<accession>A0ABW2NP37</accession>
<evidence type="ECO:0000313" key="4">
    <source>
        <dbReference type="Proteomes" id="UP001596549"/>
    </source>
</evidence>
<reference evidence="4" key="1">
    <citation type="journal article" date="2019" name="Int. J. Syst. Evol. Microbiol.">
        <title>The Global Catalogue of Microorganisms (GCM) 10K type strain sequencing project: providing services to taxonomists for standard genome sequencing and annotation.</title>
        <authorList>
            <consortium name="The Broad Institute Genomics Platform"/>
            <consortium name="The Broad Institute Genome Sequencing Center for Infectious Disease"/>
            <person name="Wu L."/>
            <person name="Ma J."/>
        </authorList>
    </citation>
    <scope>NUCLEOTIDE SEQUENCE [LARGE SCALE GENOMIC DNA]</scope>
    <source>
        <strain evidence="4">NBRC 106396</strain>
    </source>
</reference>
<evidence type="ECO:0000256" key="1">
    <source>
        <dbReference type="SAM" id="MobiDB-lite"/>
    </source>
</evidence>
<keyword evidence="2" id="KW-0472">Membrane</keyword>
<protein>
    <submittedName>
        <fullName evidence="3">Uncharacterized protein</fullName>
    </submittedName>
</protein>
<proteinExistence type="predicted"/>
<keyword evidence="4" id="KW-1185">Reference proteome</keyword>
<comment type="caution">
    <text evidence="3">The sequence shown here is derived from an EMBL/GenBank/DDBJ whole genome shotgun (WGS) entry which is preliminary data.</text>
</comment>
<organism evidence="3 4">
    <name type="scientific">Fictibacillus iocasae</name>
    <dbReference type="NCBI Taxonomy" id="2715437"/>
    <lineage>
        <taxon>Bacteria</taxon>
        <taxon>Bacillati</taxon>
        <taxon>Bacillota</taxon>
        <taxon>Bacilli</taxon>
        <taxon>Bacillales</taxon>
        <taxon>Fictibacillaceae</taxon>
        <taxon>Fictibacillus</taxon>
    </lineage>
</organism>